<proteinExistence type="predicted"/>
<dbReference type="InterPro" id="IPR009920">
    <property type="entry name" value="HEPPP_synth_su1"/>
</dbReference>
<dbReference type="EMBL" id="CP095071">
    <property type="protein sequence ID" value="UOQ85883.1"/>
    <property type="molecule type" value="Genomic_DNA"/>
</dbReference>
<organism evidence="1 2">
    <name type="scientific">Gracilibacillus salinarum</name>
    <dbReference type="NCBI Taxonomy" id="2932255"/>
    <lineage>
        <taxon>Bacteria</taxon>
        <taxon>Bacillati</taxon>
        <taxon>Bacillota</taxon>
        <taxon>Bacilli</taxon>
        <taxon>Bacillales</taxon>
        <taxon>Bacillaceae</taxon>
        <taxon>Gracilibacillus</taxon>
    </lineage>
</organism>
<reference evidence="1 2" key="1">
    <citation type="submission" date="2022-04" db="EMBL/GenBank/DDBJ databases">
        <title>Gracilibacillus sp. isolated from saltern.</title>
        <authorList>
            <person name="Won M."/>
            <person name="Lee C.-M."/>
            <person name="Woen H.-Y."/>
            <person name="Kwon S.-W."/>
        </authorList>
    </citation>
    <scope>NUCLEOTIDE SEQUENCE [LARGE SCALE GENOMIC DNA]</scope>
    <source>
        <strain evidence="1 2">SSPM10-3</strain>
    </source>
</reference>
<name>A0ABY4GNC8_9BACI</name>
<evidence type="ECO:0000313" key="2">
    <source>
        <dbReference type="Proteomes" id="UP000831537"/>
    </source>
</evidence>
<gene>
    <name evidence="1" type="ORF">MUN87_02955</name>
</gene>
<dbReference type="Pfam" id="PF07307">
    <property type="entry name" value="HEPPP_synt_1"/>
    <property type="match status" value="1"/>
</dbReference>
<dbReference type="Proteomes" id="UP000831537">
    <property type="component" value="Chromosome"/>
</dbReference>
<accession>A0ABY4GNC8</accession>
<evidence type="ECO:0000313" key="1">
    <source>
        <dbReference type="EMBL" id="UOQ85883.1"/>
    </source>
</evidence>
<keyword evidence="2" id="KW-1185">Reference proteome</keyword>
<sequence length="258" mass="30409">MTYTETIKYYTNLIHQTIHQSFLSKHLHRPELDIHKIVAIDTLVKDKPNQDELVRTTMLVQIALNTHDQINVHFNDGNVMEQQLTVLAGDYYSGIYYHLLANIDNISFIRLLADGINEMTQAKMTFYYSKYRDFNHFMSDYQVIECVLIDKVAHYVNKLENNRYLSKWIILKRLEFELVSLQKRGNTFFHRLAKENIDTIHDNMQLAKALKQYISKVSYELDTLAANKEQAVIPKDLDLFQLRSENNWNMVLEEGLSQ</sequence>
<dbReference type="Gene3D" id="1.20.120.1450">
    <property type="match status" value="1"/>
</dbReference>
<dbReference type="RefSeq" id="WP_244746155.1">
    <property type="nucleotide sequence ID" value="NZ_CP095071.1"/>
</dbReference>
<protein>
    <submittedName>
        <fullName evidence="1">Heptaprenyl diphosphate synthase component 1</fullName>
    </submittedName>
</protein>